<sequence>MASNSKTSTTSHTTISSTIRRRDRSEIDTTGRRSIFQVRGASYPPRRRARFSKQNSQIATNEDEVFEEDIQILESHIDIIEDKVNVLTLTKSTIIQNASEQLSDKPDTKERKFSELSIDELLKLTGLLDNSHTEQNTNTNTTELQPGQFD</sequence>
<dbReference type="OrthoDB" id="10599339at2759"/>
<proteinExistence type="predicted"/>
<feature type="compositionally biased region" description="Low complexity" evidence="1">
    <location>
        <begin position="1"/>
        <end position="18"/>
    </location>
</feature>
<evidence type="ECO:0000313" key="2">
    <source>
        <dbReference type="EMBL" id="CAG8631511.1"/>
    </source>
</evidence>
<feature type="region of interest" description="Disordered" evidence="1">
    <location>
        <begin position="1"/>
        <end position="31"/>
    </location>
</feature>
<organism evidence="2 3">
    <name type="scientific">Ambispora gerdemannii</name>
    <dbReference type="NCBI Taxonomy" id="144530"/>
    <lineage>
        <taxon>Eukaryota</taxon>
        <taxon>Fungi</taxon>
        <taxon>Fungi incertae sedis</taxon>
        <taxon>Mucoromycota</taxon>
        <taxon>Glomeromycotina</taxon>
        <taxon>Glomeromycetes</taxon>
        <taxon>Archaeosporales</taxon>
        <taxon>Ambisporaceae</taxon>
        <taxon>Ambispora</taxon>
    </lineage>
</organism>
<dbReference type="EMBL" id="CAJVPL010003382">
    <property type="protein sequence ID" value="CAG8631511.1"/>
    <property type="molecule type" value="Genomic_DNA"/>
</dbReference>
<reference evidence="2" key="1">
    <citation type="submission" date="2021-06" db="EMBL/GenBank/DDBJ databases">
        <authorList>
            <person name="Kallberg Y."/>
            <person name="Tangrot J."/>
            <person name="Rosling A."/>
        </authorList>
    </citation>
    <scope>NUCLEOTIDE SEQUENCE</scope>
    <source>
        <strain evidence="2">MT106</strain>
    </source>
</reference>
<evidence type="ECO:0000313" key="3">
    <source>
        <dbReference type="Proteomes" id="UP000789831"/>
    </source>
</evidence>
<protein>
    <submittedName>
        <fullName evidence="2">3609_t:CDS:1</fullName>
    </submittedName>
</protein>
<feature type="region of interest" description="Disordered" evidence="1">
    <location>
        <begin position="130"/>
        <end position="150"/>
    </location>
</feature>
<evidence type="ECO:0000256" key="1">
    <source>
        <dbReference type="SAM" id="MobiDB-lite"/>
    </source>
</evidence>
<name>A0A9N9DDK5_9GLOM</name>
<feature type="non-terminal residue" evidence="2">
    <location>
        <position position="150"/>
    </location>
</feature>
<accession>A0A9N9DDK5</accession>
<comment type="caution">
    <text evidence="2">The sequence shown here is derived from an EMBL/GenBank/DDBJ whole genome shotgun (WGS) entry which is preliminary data.</text>
</comment>
<keyword evidence="3" id="KW-1185">Reference proteome</keyword>
<gene>
    <name evidence="2" type="ORF">AGERDE_LOCUS10548</name>
</gene>
<dbReference type="Proteomes" id="UP000789831">
    <property type="component" value="Unassembled WGS sequence"/>
</dbReference>
<dbReference type="AlphaFoldDB" id="A0A9N9DDK5"/>